<feature type="transmembrane region" description="Helical" evidence="1">
    <location>
        <begin position="280"/>
        <end position="303"/>
    </location>
</feature>
<dbReference type="Proteomes" id="UP000574067">
    <property type="component" value="Unassembled WGS sequence"/>
</dbReference>
<gene>
    <name evidence="3" type="ORF">HHL10_22620</name>
</gene>
<evidence type="ECO:0000259" key="2">
    <source>
        <dbReference type="Pfam" id="PF01757"/>
    </source>
</evidence>
<dbReference type="GO" id="GO:0016747">
    <property type="term" value="F:acyltransferase activity, transferring groups other than amino-acyl groups"/>
    <property type="evidence" value="ECO:0007669"/>
    <property type="project" value="InterPro"/>
</dbReference>
<feature type="domain" description="Acyltransferase 3" evidence="2">
    <location>
        <begin position="7"/>
        <end position="328"/>
    </location>
</feature>
<feature type="transmembrane region" description="Helical" evidence="1">
    <location>
        <begin position="162"/>
        <end position="181"/>
    </location>
</feature>
<keyword evidence="3" id="KW-0012">Acyltransferase</keyword>
<sequence>MQRLSHLDGLRGIAALLVVYQHLVEYAGGMAPVGSWVAAHLAQLLTVIDLGKAGVIAFFAISGFVVPFSFGTQALPRLGFTLSRLFRLYPAYWLSLGVTALLLPALGVASFNASQLVANLSMVQLLLGHEDVLSVYWTLLVELVFYASCLVVFSLGRLRSPAWCAGMVCALLAVALVGSVLRARGYALAPVGVPLYLAIMWFSAGLRLWLLEKLPGAGHCCLLVLPLLLVLFPVAWSTAYDDHSHRESVLAVITAFYAGLALFFWCVLRRRFASPLLVRLGALSYALYLFHPLALDLAQTAALRWSPSWPWSVVTLAALTLALSFLAAAVVQRWLEMPGIAAGKRLMSRIAAWHATRRAGEASYAGRQANTEGRP</sequence>
<dbReference type="PANTHER" id="PTHR23028">
    <property type="entry name" value="ACETYLTRANSFERASE"/>
    <property type="match status" value="1"/>
</dbReference>
<reference evidence="3 4" key="1">
    <citation type="submission" date="2020-04" db="EMBL/GenBank/DDBJ databases">
        <title>Azohydromonas sp. isolated from soil.</title>
        <authorList>
            <person name="Dahal R.H."/>
        </authorList>
    </citation>
    <scope>NUCLEOTIDE SEQUENCE [LARGE SCALE GENOMIC DNA]</scope>
    <source>
        <strain evidence="3 4">G-1-1-14</strain>
    </source>
</reference>
<feature type="transmembrane region" description="Helical" evidence="1">
    <location>
        <begin position="50"/>
        <end position="70"/>
    </location>
</feature>
<feature type="transmembrane region" description="Helical" evidence="1">
    <location>
        <begin position="187"/>
        <end position="210"/>
    </location>
</feature>
<evidence type="ECO:0000256" key="1">
    <source>
        <dbReference type="SAM" id="Phobius"/>
    </source>
</evidence>
<dbReference type="RefSeq" id="WP_169162669.1">
    <property type="nucleotide sequence ID" value="NZ_JABBFW010000022.1"/>
</dbReference>
<dbReference type="Pfam" id="PF01757">
    <property type="entry name" value="Acyl_transf_3"/>
    <property type="match status" value="1"/>
</dbReference>
<feature type="transmembrane region" description="Helical" evidence="1">
    <location>
        <begin position="91"/>
        <end position="113"/>
    </location>
</feature>
<feature type="transmembrane region" description="Helical" evidence="1">
    <location>
        <begin position="248"/>
        <end position="268"/>
    </location>
</feature>
<evidence type="ECO:0000313" key="4">
    <source>
        <dbReference type="Proteomes" id="UP000574067"/>
    </source>
</evidence>
<comment type="caution">
    <text evidence="3">The sequence shown here is derived from an EMBL/GenBank/DDBJ whole genome shotgun (WGS) entry which is preliminary data.</text>
</comment>
<organism evidence="3 4">
    <name type="scientific">Azohydromonas caseinilytica</name>
    <dbReference type="NCBI Taxonomy" id="2728836"/>
    <lineage>
        <taxon>Bacteria</taxon>
        <taxon>Pseudomonadati</taxon>
        <taxon>Pseudomonadota</taxon>
        <taxon>Betaproteobacteria</taxon>
        <taxon>Burkholderiales</taxon>
        <taxon>Sphaerotilaceae</taxon>
        <taxon>Azohydromonas</taxon>
    </lineage>
</organism>
<dbReference type="PANTHER" id="PTHR23028:SF131">
    <property type="entry name" value="BLR2367 PROTEIN"/>
    <property type="match status" value="1"/>
</dbReference>
<keyword evidence="1" id="KW-1133">Transmembrane helix</keyword>
<keyword evidence="1" id="KW-0812">Transmembrane</keyword>
<dbReference type="InterPro" id="IPR002656">
    <property type="entry name" value="Acyl_transf_3_dom"/>
</dbReference>
<keyword evidence="1" id="KW-0472">Membrane</keyword>
<keyword evidence="3" id="KW-0808">Transferase</keyword>
<dbReference type="GO" id="GO:0016020">
    <property type="term" value="C:membrane"/>
    <property type="evidence" value="ECO:0007669"/>
    <property type="project" value="TreeGrafter"/>
</dbReference>
<evidence type="ECO:0000313" key="3">
    <source>
        <dbReference type="EMBL" id="NML17769.1"/>
    </source>
</evidence>
<proteinExistence type="predicted"/>
<accession>A0A848FHK8</accession>
<dbReference type="GO" id="GO:0000271">
    <property type="term" value="P:polysaccharide biosynthetic process"/>
    <property type="evidence" value="ECO:0007669"/>
    <property type="project" value="TreeGrafter"/>
</dbReference>
<feature type="transmembrane region" description="Helical" evidence="1">
    <location>
        <begin position="309"/>
        <end position="331"/>
    </location>
</feature>
<keyword evidence="4" id="KW-1185">Reference proteome</keyword>
<protein>
    <submittedName>
        <fullName evidence="3">Acyltransferase</fullName>
    </submittedName>
</protein>
<feature type="transmembrane region" description="Helical" evidence="1">
    <location>
        <begin position="217"/>
        <end position="236"/>
    </location>
</feature>
<feature type="transmembrane region" description="Helical" evidence="1">
    <location>
        <begin position="133"/>
        <end position="155"/>
    </location>
</feature>
<dbReference type="InterPro" id="IPR050879">
    <property type="entry name" value="Acyltransferase_3"/>
</dbReference>
<dbReference type="EMBL" id="JABBFW010000022">
    <property type="protein sequence ID" value="NML17769.1"/>
    <property type="molecule type" value="Genomic_DNA"/>
</dbReference>
<dbReference type="AlphaFoldDB" id="A0A848FHK8"/>
<feature type="transmembrane region" description="Helical" evidence="1">
    <location>
        <begin position="12"/>
        <end position="38"/>
    </location>
</feature>
<name>A0A848FHK8_9BURK</name>